<sequence>MQIKPNPCARLLVELPTERYTVLSAAGRAPRIGDLVALDLGFTAPDGRAMVLAYFPAVGPETLYEAEVYETELE</sequence>
<keyword evidence="2" id="KW-1185">Reference proteome</keyword>
<name>A0ABV6S475_9GAMM</name>
<protein>
    <submittedName>
        <fullName evidence="1">Uncharacterized protein</fullName>
    </submittedName>
</protein>
<accession>A0ABV6S475</accession>
<reference evidence="1 2" key="1">
    <citation type="submission" date="2024-09" db="EMBL/GenBank/DDBJ databases">
        <authorList>
            <person name="Sun Q."/>
            <person name="Mori K."/>
        </authorList>
    </citation>
    <scope>NUCLEOTIDE SEQUENCE [LARGE SCALE GENOMIC DNA]</scope>
    <source>
        <strain evidence="1 2">KCTC 23076</strain>
    </source>
</reference>
<organism evidence="1 2">
    <name type="scientific">Lysobacter korlensis</name>
    <dbReference type="NCBI Taxonomy" id="553636"/>
    <lineage>
        <taxon>Bacteria</taxon>
        <taxon>Pseudomonadati</taxon>
        <taxon>Pseudomonadota</taxon>
        <taxon>Gammaproteobacteria</taxon>
        <taxon>Lysobacterales</taxon>
        <taxon>Lysobacteraceae</taxon>
        <taxon>Lysobacter</taxon>
    </lineage>
</organism>
<evidence type="ECO:0000313" key="1">
    <source>
        <dbReference type="EMBL" id="MFC0682933.1"/>
    </source>
</evidence>
<dbReference type="RefSeq" id="WP_386677436.1">
    <property type="nucleotide sequence ID" value="NZ_JBHLTG010000038.1"/>
</dbReference>
<comment type="caution">
    <text evidence="1">The sequence shown here is derived from an EMBL/GenBank/DDBJ whole genome shotgun (WGS) entry which is preliminary data.</text>
</comment>
<evidence type="ECO:0000313" key="2">
    <source>
        <dbReference type="Proteomes" id="UP001589896"/>
    </source>
</evidence>
<gene>
    <name evidence="1" type="ORF">ACFFGH_34325</name>
</gene>
<proteinExistence type="predicted"/>
<dbReference type="Proteomes" id="UP001589896">
    <property type="component" value="Unassembled WGS sequence"/>
</dbReference>
<dbReference type="EMBL" id="JBHLTG010000038">
    <property type="protein sequence ID" value="MFC0682933.1"/>
    <property type="molecule type" value="Genomic_DNA"/>
</dbReference>